<name>A0A1J8QZL1_9AGAM</name>
<comment type="caution">
    <text evidence="1">The sequence shown here is derived from an EMBL/GenBank/DDBJ whole genome shotgun (WGS) entry which is preliminary data.</text>
</comment>
<proteinExistence type="predicted"/>
<keyword evidence="2" id="KW-1185">Reference proteome</keyword>
<organism evidence="1 2">
    <name type="scientific">Rhizopogon vesiculosus</name>
    <dbReference type="NCBI Taxonomy" id="180088"/>
    <lineage>
        <taxon>Eukaryota</taxon>
        <taxon>Fungi</taxon>
        <taxon>Dikarya</taxon>
        <taxon>Basidiomycota</taxon>
        <taxon>Agaricomycotina</taxon>
        <taxon>Agaricomycetes</taxon>
        <taxon>Agaricomycetidae</taxon>
        <taxon>Boletales</taxon>
        <taxon>Suillineae</taxon>
        <taxon>Rhizopogonaceae</taxon>
        <taxon>Rhizopogon</taxon>
    </lineage>
</organism>
<dbReference type="EMBL" id="LVVM01001308">
    <property type="protein sequence ID" value="OJA18849.1"/>
    <property type="molecule type" value="Genomic_DNA"/>
</dbReference>
<dbReference type="AlphaFoldDB" id="A0A1J8QZL1"/>
<dbReference type="Proteomes" id="UP000183567">
    <property type="component" value="Unassembled WGS sequence"/>
</dbReference>
<accession>A0A1J8QZL1</accession>
<evidence type="ECO:0000313" key="1">
    <source>
        <dbReference type="EMBL" id="OJA18849.1"/>
    </source>
</evidence>
<sequence>MSLVRQSLYDVDGGGGDVLPHPGRVGEMKWISLLNSTGDSFDASPMVNDPCRVRPPGKSRYCSPELLSADMNQRWSDIVADSIPPDTWFDGNVSVIHTSRPRVALLLWVISHWDSVPAVIGGQQDCDNADSSDLPMDVLLEHITSGSVKILAHCELDINGMHSTSTLAESCELHEPSEALPTATVGPDEDDDMDEQLEYGEGGQKIDNTMLSGHTKLSRYNFS</sequence>
<protein>
    <submittedName>
        <fullName evidence="1">Uncharacterized protein</fullName>
    </submittedName>
</protein>
<reference evidence="1 2" key="1">
    <citation type="submission" date="2016-03" db="EMBL/GenBank/DDBJ databases">
        <title>Comparative genomics of the ectomycorrhizal sister species Rhizopogon vinicolor and Rhizopogon vesiculosus (Basidiomycota: Boletales) reveals a divergence of the mating type B locus.</title>
        <authorList>
            <person name="Mujic A.B."/>
            <person name="Kuo A."/>
            <person name="Tritt A."/>
            <person name="Lipzen A."/>
            <person name="Chen C."/>
            <person name="Johnson J."/>
            <person name="Sharma A."/>
            <person name="Barry K."/>
            <person name="Grigoriev I.V."/>
            <person name="Spatafora J.W."/>
        </authorList>
    </citation>
    <scope>NUCLEOTIDE SEQUENCE [LARGE SCALE GENOMIC DNA]</scope>
    <source>
        <strain evidence="1 2">AM-OR11-056</strain>
    </source>
</reference>
<evidence type="ECO:0000313" key="2">
    <source>
        <dbReference type="Proteomes" id="UP000183567"/>
    </source>
</evidence>
<gene>
    <name evidence="1" type="ORF">AZE42_11896</name>
</gene>